<dbReference type="EMBL" id="SNRY01004168">
    <property type="protein sequence ID" value="KAA6318509.1"/>
    <property type="molecule type" value="Genomic_DNA"/>
</dbReference>
<comment type="caution">
    <text evidence="2">The sequence shown here is derived from an EMBL/GenBank/DDBJ whole genome shotgun (WGS) entry which is preliminary data.</text>
</comment>
<sequence length="42" mass="4715">MRIILIIVFVSIVSGVSAQQQDTLKYRITLKDKGATTYSLSR</sequence>
<gene>
    <name evidence="2" type="ORF">EZS27_031494</name>
    <name evidence="1" type="ORF">EZS27_037621</name>
</gene>
<proteinExistence type="predicted"/>
<accession>A0A5J4QBK0</accession>
<protein>
    <submittedName>
        <fullName evidence="2">Uncharacterized protein</fullName>
    </submittedName>
</protein>
<dbReference type="AlphaFoldDB" id="A0A5J4QBK0"/>
<evidence type="ECO:0000313" key="1">
    <source>
        <dbReference type="EMBL" id="KAA6311207.1"/>
    </source>
</evidence>
<organism evidence="2">
    <name type="scientific">termite gut metagenome</name>
    <dbReference type="NCBI Taxonomy" id="433724"/>
    <lineage>
        <taxon>unclassified sequences</taxon>
        <taxon>metagenomes</taxon>
        <taxon>organismal metagenomes</taxon>
    </lineage>
</organism>
<reference evidence="2" key="1">
    <citation type="submission" date="2019-03" db="EMBL/GenBank/DDBJ databases">
        <title>Single cell metagenomics reveals metabolic interactions within the superorganism composed of flagellate Streblomastix strix and complex community of Bacteroidetes bacteria on its surface.</title>
        <authorList>
            <person name="Treitli S.C."/>
            <person name="Kolisko M."/>
            <person name="Husnik F."/>
            <person name="Keeling P."/>
            <person name="Hampl V."/>
        </authorList>
    </citation>
    <scope>NUCLEOTIDE SEQUENCE</scope>
    <source>
        <strain evidence="2">STM</strain>
    </source>
</reference>
<name>A0A5J4QBK0_9ZZZZ</name>
<feature type="non-terminal residue" evidence="2">
    <location>
        <position position="42"/>
    </location>
</feature>
<evidence type="ECO:0000313" key="2">
    <source>
        <dbReference type="EMBL" id="KAA6318509.1"/>
    </source>
</evidence>
<dbReference type="EMBL" id="SNRY01007050">
    <property type="protein sequence ID" value="KAA6311207.1"/>
    <property type="molecule type" value="Genomic_DNA"/>
</dbReference>